<dbReference type="GeneID" id="20314026"/>
<dbReference type="HOGENOM" id="CLU_2849675_0_0_1"/>
<sequence>MKYNELPGFDEHPESIYKLVESMGVSNIISKNELTEAILESKEFKDFSSLSNQKNTEFSEESNNV</sequence>
<reference evidence="1 2" key="1">
    <citation type="journal article" date="2010" name="Nat. Commun.">
        <title>The complete sequence of the smallest known nuclear genome from the microsporidian Encephalitozoon intestinalis.</title>
        <authorList>
            <person name="Corradi N."/>
            <person name="Pombert J.-F."/>
            <person name="Farinelli L."/>
            <person name="Didier E.S."/>
            <person name="Keeling P.J."/>
        </authorList>
    </citation>
    <scope>NUCLEOTIDE SEQUENCE [LARGE SCALE GENOMIC DNA]</scope>
    <source>
        <strain evidence="1 2">ATCC 50506</strain>
    </source>
</reference>
<proteinExistence type="predicted"/>
<keyword evidence="2" id="KW-1185">Reference proteome</keyword>
<dbReference type="RefSeq" id="XP_009161838.1">
    <property type="nucleotide sequence ID" value="XM_009163574.1"/>
</dbReference>
<protein>
    <submittedName>
        <fullName evidence="1">Uncharacterized protein</fullName>
    </submittedName>
</protein>
<dbReference type="Proteomes" id="UP000002313">
    <property type="component" value="Chromosome IV"/>
</dbReference>
<reference evidence="1 2" key="2">
    <citation type="journal article" date="2012" name="Proc. Natl. Acad. Sci. U.S.A.">
        <title>Gain and loss of multiple functionally related, horizontally transferred genes in the reduced genomes of two microsporidian parasites.</title>
        <authorList>
            <person name="Pombert J.-F."/>
            <person name="Selman M."/>
            <person name="Burki F."/>
            <person name="Bardell F.T."/>
            <person name="Farinelli L."/>
            <person name="Solter L.F."/>
            <person name="Whitman D.W."/>
            <person name="Weiss L.M."/>
            <person name="Corradi N."/>
            <person name="Keeling P.J."/>
        </authorList>
    </citation>
    <scope>NUCLEOTIDE SEQUENCE [LARGE SCALE GENOMIC DNA]</scope>
    <source>
        <strain evidence="1 2">ATCC 50506</strain>
    </source>
</reference>
<name>W8P8X9_ENCIT</name>
<accession>W8P8X9</accession>
<organism evidence="1 2">
    <name type="scientific">Encephalitozoon intestinalis (strain ATCC 50506)</name>
    <name type="common">Microsporidian parasite</name>
    <name type="synonym">Septata intestinalis</name>
    <dbReference type="NCBI Taxonomy" id="876142"/>
    <lineage>
        <taxon>Eukaryota</taxon>
        <taxon>Fungi</taxon>
        <taxon>Fungi incertae sedis</taxon>
        <taxon>Microsporidia</taxon>
        <taxon>Unikaryonidae</taxon>
        <taxon>Encephalitozoon</taxon>
    </lineage>
</organism>
<evidence type="ECO:0000313" key="2">
    <source>
        <dbReference type="Proteomes" id="UP000002313"/>
    </source>
</evidence>
<dbReference type="OrthoDB" id="2192785at2759"/>
<dbReference type="EMBL" id="CP001945">
    <property type="protein sequence ID" value="AHL30093.1"/>
    <property type="molecule type" value="Genomic_DNA"/>
</dbReference>
<dbReference type="VEuPathDB" id="MicrosporidiaDB:Eint_041435"/>
<gene>
    <name evidence="1" type="ORF">Eint_041435</name>
</gene>
<dbReference type="KEGG" id="ein:Eint_041435"/>
<evidence type="ECO:0000313" key="1">
    <source>
        <dbReference type="EMBL" id="AHL30093.1"/>
    </source>
</evidence>
<dbReference type="AlphaFoldDB" id="W8P8X9"/>